<reference evidence="3 4" key="1">
    <citation type="submission" date="2019-03" db="EMBL/GenBank/DDBJ databases">
        <title>Genomic Encyclopedia of Type Strains, Phase IV (KMG-IV): sequencing the most valuable type-strain genomes for metagenomic binning, comparative biology and taxonomic classification.</title>
        <authorList>
            <person name="Goeker M."/>
        </authorList>
    </citation>
    <scope>NUCLEOTIDE SEQUENCE [LARGE SCALE GENOMIC DNA]</scope>
    <source>
        <strain evidence="3 4">DSM 45765</strain>
    </source>
</reference>
<dbReference type="EMBL" id="SLXQ01000010">
    <property type="protein sequence ID" value="TCP48444.1"/>
    <property type="molecule type" value="Genomic_DNA"/>
</dbReference>
<keyword evidence="2" id="KW-1133">Transmembrane helix</keyword>
<feature type="transmembrane region" description="Helical" evidence="2">
    <location>
        <begin position="31"/>
        <end position="47"/>
    </location>
</feature>
<protein>
    <submittedName>
        <fullName evidence="3">Uncharacterized protein</fullName>
    </submittedName>
</protein>
<evidence type="ECO:0000313" key="4">
    <source>
        <dbReference type="Proteomes" id="UP000294911"/>
    </source>
</evidence>
<comment type="caution">
    <text evidence="3">The sequence shown here is derived from an EMBL/GenBank/DDBJ whole genome shotgun (WGS) entry which is preliminary data.</text>
</comment>
<dbReference type="AlphaFoldDB" id="A0A4R2QIE6"/>
<name>A0A4R2QIE6_9PSEU</name>
<proteinExistence type="predicted"/>
<evidence type="ECO:0000256" key="1">
    <source>
        <dbReference type="SAM" id="MobiDB-lite"/>
    </source>
</evidence>
<feature type="non-terminal residue" evidence="3">
    <location>
        <position position="48"/>
    </location>
</feature>
<organism evidence="3 4">
    <name type="scientific">Tamaricihabitans halophyticus</name>
    <dbReference type="NCBI Taxonomy" id="1262583"/>
    <lineage>
        <taxon>Bacteria</taxon>
        <taxon>Bacillati</taxon>
        <taxon>Actinomycetota</taxon>
        <taxon>Actinomycetes</taxon>
        <taxon>Pseudonocardiales</taxon>
        <taxon>Pseudonocardiaceae</taxon>
        <taxon>Tamaricihabitans</taxon>
    </lineage>
</organism>
<evidence type="ECO:0000256" key="2">
    <source>
        <dbReference type="SAM" id="Phobius"/>
    </source>
</evidence>
<gene>
    <name evidence="3" type="ORF">EV191_1101</name>
</gene>
<dbReference type="Proteomes" id="UP000294911">
    <property type="component" value="Unassembled WGS sequence"/>
</dbReference>
<sequence length="48" mass="5189">MTQSRAAEPVAVPTKPSSGGVARKYRPEVQGLRALAVLLVVAYHVWLD</sequence>
<keyword evidence="4" id="KW-1185">Reference proteome</keyword>
<keyword evidence="2" id="KW-0472">Membrane</keyword>
<evidence type="ECO:0000313" key="3">
    <source>
        <dbReference type="EMBL" id="TCP48444.1"/>
    </source>
</evidence>
<keyword evidence="2" id="KW-0812">Transmembrane</keyword>
<feature type="region of interest" description="Disordered" evidence="1">
    <location>
        <begin position="1"/>
        <end position="21"/>
    </location>
</feature>
<accession>A0A4R2QIE6</accession>